<accession>A0A172Q0L5</accession>
<evidence type="ECO:0000313" key="3">
    <source>
        <dbReference type="Proteomes" id="UP000225947"/>
    </source>
</evidence>
<evidence type="ECO:0000256" key="1">
    <source>
        <dbReference type="SAM" id="MobiDB-lite"/>
    </source>
</evidence>
<proteinExistence type="predicted"/>
<sequence>MTQVLVQVNDNWADEMDIYGWTICDKDWLDNYLKDIEKYFKNGGEPLIHWVGTNEEIYYRNYDDVFSTLKIKELTDEEAKTIESLFGSDSRGDTPSLDLEIEEE</sequence>
<organism evidence="2 3">
    <name type="scientific">Acinetobacter phage vB_AbaM_ME3</name>
    <dbReference type="NCBI Taxonomy" id="1837876"/>
    <lineage>
        <taxon>Viruses</taxon>
        <taxon>Duplodnaviria</taxon>
        <taxon>Heunggongvirae</taxon>
        <taxon>Uroviricota</taxon>
        <taxon>Caudoviricetes</taxon>
        <taxon>Metrivirus</taxon>
        <taxon>Metrivirus ME3</taxon>
    </lineage>
</organism>
<dbReference type="EMBL" id="KU935715">
    <property type="protein sequence ID" value="AND75392.1"/>
    <property type="molecule type" value="Genomic_DNA"/>
</dbReference>
<name>A0A172Q0L5_9CAUD</name>
<gene>
    <name evidence="2" type="ORF">ME3_231</name>
</gene>
<feature type="region of interest" description="Disordered" evidence="1">
    <location>
        <begin position="85"/>
        <end position="104"/>
    </location>
</feature>
<reference evidence="3" key="1">
    <citation type="submission" date="2016-03" db="EMBL/GenBank/DDBJ databases">
        <title>Characterization of Acinetobacter baumannii phage vB_AbaM_ME3.</title>
        <authorList>
            <person name="Buttimer C.T.H."/>
            <person name="Elbreki M."/>
            <person name="Coffey A."/>
        </authorList>
    </citation>
    <scope>NUCLEOTIDE SEQUENCE [LARGE SCALE GENOMIC DNA]</scope>
</reference>
<protein>
    <submittedName>
        <fullName evidence="2">Uncharacterized protein</fullName>
    </submittedName>
</protein>
<evidence type="ECO:0000313" key="2">
    <source>
        <dbReference type="EMBL" id="AND75392.1"/>
    </source>
</evidence>
<keyword evidence="3" id="KW-1185">Reference proteome</keyword>
<dbReference type="Proteomes" id="UP000225947">
    <property type="component" value="Segment"/>
</dbReference>